<evidence type="ECO:0000313" key="2">
    <source>
        <dbReference type="Proteomes" id="UP000052023"/>
    </source>
</evidence>
<comment type="caution">
    <text evidence="1">The sequence shown here is derived from an EMBL/GenBank/DDBJ whole genome shotgun (WGS) entry which is preliminary data.</text>
</comment>
<gene>
    <name evidence="1" type="ORF">CQ13_07780</name>
</gene>
<organism evidence="1 2">
    <name type="scientific">Bradyrhizobium retamae</name>
    <dbReference type="NCBI Taxonomy" id="1300035"/>
    <lineage>
        <taxon>Bacteria</taxon>
        <taxon>Pseudomonadati</taxon>
        <taxon>Pseudomonadota</taxon>
        <taxon>Alphaproteobacteria</taxon>
        <taxon>Hyphomicrobiales</taxon>
        <taxon>Nitrobacteraceae</taxon>
        <taxon>Bradyrhizobium</taxon>
    </lineage>
</organism>
<dbReference type="Proteomes" id="UP000052023">
    <property type="component" value="Unassembled WGS sequence"/>
</dbReference>
<name>A0A0R3MX99_9BRAD</name>
<dbReference type="OrthoDB" id="8449140at2"/>
<accession>A0A0R3MX99</accession>
<dbReference type="RefSeq" id="WP_156433927.1">
    <property type="nucleotide sequence ID" value="NZ_LLYA01000170.1"/>
</dbReference>
<reference evidence="1 2" key="1">
    <citation type="submission" date="2014-03" db="EMBL/GenBank/DDBJ databases">
        <title>Bradyrhizobium valentinum sp. nov., isolated from effective nodules of Lupinus mariae-josephae, a lupine endemic of basic-lime soils in Eastern Spain.</title>
        <authorList>
            <person name="Duran D."/>
            <person name="Rey L."/>
            <person name="Navarro A."/>
            <person name="Busquets A."/>
            <person name="Imperial J."/>
            <person name="Ruiz-Argueso T."/>
        </authorList>
    </citation>
    <scope>NUCLEOTIDE SEQUENCE [LARGE SCALE GENOMIC DNA]</scope>
    <source>
        <strain evidence="1 2">Ro19</strain>
    </source>
</reference>
<dbReference type="AlphaFoldDB" id="A0A0R3MX99"/>
<evidence type="ECO:0000313" key="1">
    <source>
        <dbReference type="EMBL" id="KRR21926.1"/>
    </source>
</evidence>
<dbReference type="EMBL" id="LLYA01000170">
    <property type="protein sequence ID" value="KRR21926.1"/>
    <property type="molecule type" value="Genomic_DNA"/>
</dbReference>
<sequence>MAATYGYLFGMGALEQAADPDARRYEIQREAARHFAELKAAELVKYRLMPPEAAICSLRAIDDAAIAAAASWEFQWRRIMGQTRPFFRRFEAALWCNGNLYGLVVGRASRGPDNVTVHYLERAANDNPFAGFFAQIAVDAADNYAKLIGRQRVKLKNPVAGVIPTYQAMNFSIAETIKGNIYYARQVM</sequence>
<keyword evidence="2" id="KW-1185">Reference proteome</keyword>
<evidence type="ECO:0008006" key="3">
    <source>
        <dbReference type="Google" id="ProtNLM"/>
    </source>
</evidence>
<proteinExistence type="predicted"/>
<protein>
    <recommendedName>
        <fullName evidence="3">N-acetyltransferase domain-containing protein</fullName>
    </recommendedName>
</protein>